<organism evidence="8 9">
    <name type="scientific">Tectimicrobiota bacterium</name>
    <dbReference type="NCBI Taxonomy" id="2528274"/>
    <lineage>
        <taxon>Bacteria</taxon>
        <taxon>Pseudomonadati</taxon>
        <taxon>Nitrospinota/Tectimicrobiota group</taxon>
        <taxon>Candidatus Tectimicrobiota</taxon>
    </lineage>
</organism>
<evidence type="ECO:0000259" key="7">
    <source>
        <dbReference type="Pfam" id="PF07504"/>
    </source>
</evidence>
<keyword evidence="4" id="KW-0862">Zinc</keyword>
<protein>
    <recommendedName>
        <fullName evidence="7">FTP domain-containing protein</fullName>
    </recommendedName>
</protein>
<dbReference type="GO" id="GO:0008237">
    <property type="term" value="F:metallopeptidase activity"/>
    <property type="evidence" value="ECO:0007669"/>
    <property type="project" value="UniProtKB-KW"/>
</dbReference>
<feature type="region of interest" description="Disordered" evidence="6">
    <location>
        <begin position="41"/>
        <end position="60"/>
    </location>
</feature>
<sequence>MMDRRSWQRFNAYVRSGLPRLGLIFLAGWMMQGPPFGGGGEVLARGPAKPSAPARSGEEKAGEVAWSHLKGYYKGLGLKAQDLSSLKLEGVKESPGGYHVRFQQIYRGLPVEGGRIAVHLDRNYKVVMVRNRYIPNLRVNVKVPVTIKQAEAVRIARNRPKPPFVLRGAVSSQKVIFPDKEGPRLAWKVSVPSSQPPGDWIFFVDSHKGEILKVMELSMAKEEEEEGKTVPKGTGHPRVPGH</sequence>
<accession>A0A932FXP5</accession>
<dbReference type="EMBL" id="JACPRF010000395">
    <property type="protein sequence ID" value="MBI2877783.1"/>
    <property type="molecule type" value="Genomic_DNA"/>
</dbReference>
<keyword evidence="5" id="KW-0482">Metalloprotease</keyword>
<dbReference type="InterPro" id="IPR011096">
    <property type="entry name" value="FTP_domain"/>
</dbReference>
<dbReference type="GO" id="GO:0046872">
    <property type="term" value="F:metal ion binding"/>
    <property type="evidence" value="ECO:0007669"/>
    <property type="project" value="UniProtKB-KW"/>
</dbReference>
<dbReference type="AlphaFoldDB" id="A0A932FXP5"/>
<keyword evidence="2" id="KW-0479">Metal-binding</keyword>
<dbReference type="Pfam" id="PF07504">
    <property type="entry name" value="FTP"/>
    <property type="match status" value="1"/>
</dbReference>
<keyword evidence="3" id="KW-0378">Hydrolase</keyword>
<feature type="region of interest" description="Disordered" evidence="6">
    <location>
        <begin position="222"/>
        <end position="242"/>
    </location>
</feature>
<proteinExistence type="predicted"/>
<evidence type="ECO:0000256" key="2">
    <source>
        <dbReference type="ARBA" id="ARBA00022723"/>
    </source>
</evidence>
<evidence type="ECO:0000256" key="3">
    <source>
        <dbReference type="ARBA" id="ARBA00022801"/>
    </source>
</evidence>
<evidence type="ECO:0000313" key="9">
    <source>
        <dbReference type="Proteomes" id="UP000769766"/>
    </source>
</evidence>
<dbReference type="InterPro" id="IPR050728">
    <property type="entry name" value="Zinc_Metalloprotease_M4"/>
</dbReference>
<dbReference type="Proteomes" id="UP000769766">
    <property type="component" value="Unassembled WGS sequence"/>
</dbReference>
<dbReference type="PANTHER" id="PTHR33794:SF1">
    <property type="entry name" value="BACILLOLYSIN"/>
    <property type="match status" value="1"/>
</dbReference>
<evidence type="ECO:0000256" key="6">
    <source>
        <dbReference type="SAM" id="MobiDB-lite"/>
    </source>
</evidence>
<name>A0A932FXP5_UNCTE</name>
<evidence type="ECO:0000256" key="5">
    <source>
        <dbReference type="ARBA" id="ARBA00023049"/>
    </source>
</evidence>
<reference evidence="8" key="1">
    <citation type="submission" date="2020-07" db="EMBL/GenBank/DDBJ databases">
        <title>Huge and variable diversity of episymbiotic CPR bacteria and DPANN archaea in groundwater ecosystems.</title>
        <authorList>
            <person name="He C.Y."/>
            <person name="Keren R."/>
            <person name="Whittaker M."/>
            <person name="Farag I.F."/>
            <person name="Doudna J."/>
            <person name="Cate J.H.D."/>
            <person name="Banfield J.F."/>
        </authorList>
    </citation>
    <scope>NUCLEOTIDE SEQUENCE</scope>
    <source>
        <strain evidence="8">NC_groundwater_672_Ag_B-0.1um_62_36</strain>
    </source>
</reference>
<evidence type="ECO:0000256" key="1">
    <source>
        <dbReference type="ARBA" id="ARBA00022670"/>
    </source>
</evidence>
<comment type="caution">
    <text evidence="8">The sequence shown here is derived from an EMBL/GenBank/DDBJ whole genome shotgun (WGS) entry which is preliminary data.</text>
</comment>
<dbReference type="Gene3D" id="3.10.450.490">
    <property type="match status" value="1"/>
</dbReference>
<dbReference type="PANTHER" id="PTHR33794">
    <property type="entry name" value="BACILLOLYSIN"/>
    <property type="match status" value="1"/>
</dbReference>
<dbReference type="GO" id="GO:0006508">
    <property type="term" value="P:proteolysis"/>
    <property type="evidence" value="ECO:0007669"/>
    <property type="project" value="UniProtKB-KW"/>
</dbReference>
<evidence type="ECO:0000313" key="8">
    <source>
        <dbReference type="EMBL" id="MBI2877783.1"/>
    </source>
</evidence>
<feature type="domain" description="FTP" evidence="7">
    <location>
        <begin position="96"/>
        <end position="131"/>
    </location>
</feature>
<evidence type="ECO:0000256" key="4">
    <source>
        <dbReference type="ARBA" id="ARBA00022833"/>
    </source>
</evidence>
<keyword evidence="1" id="KW-0645">Protease</keyword>
<gene>
    <name evidence="8" type="ORF">HYY20_12990</name>
</gene>